<dbReference type="InterPro" id="IPR036388">
    <property type="entry name" value="WH-like_DNA-bd_sf"/>
</dbReference>
<evidence type="ECO:0000313" key="7">
    <source>
        <dbReference type="Proteomes" id="UP000286482"/>
    </source>
</evidence>
<dbReference type="InterPro" id="IPR005119">
    <property type="entry name" value="LysR_subst-bd"/>
</dbReference>
<dbReference type="EMBL" id="RAQO01000004">
    <property type="protein sequence ID" value="RKF20305.1"/>
    <property type="molecule type" value="Genomic_DNA"/>
</dbReference>
<dbReference type="SUPFAM" id="SSF46785">
    <property type="entry name" value="Winged helix' DNA-binding domain"/>
    <property type="match status" value="1"/>
</dbReference>
<keyword evidence="3" id="KW-0238">DNA-binding</keyword>
<dbReference type="Gene3D" id="1.10.10.10">
    <property type="entry name" value="Winged helix-like DNA-binding domain superfamily/Winged helix DNA-binding domain"/>
    <property type="match status" value="1"/>
</dbReference>
<dbReference type="CDD" id="cd08417">
    <property type="entry name" value="PBP2_Nitroaromatics_like"/>
    <property type="match status" value="1"/>
</dbReference>
<name>A0A420EHY6_9ALTE</name>
<comment type="caution">
    <text evidence="6">The sequence shown here is derived from an EMBL/GenBank/DDBJ whole genome shotgun (WGS) entry which is preliminary data.</text>
</comment>
<dbReference type="InterPro" id="IPR050389">
    <property type="entry name" value="LysR-type_TF"/>
</dbReference>
<evidence type="ECO:0000256" key="2">
    <source>
        <dbReference type="ARBA" id="ARBA00023015"/>
    </source>
</evidence>
<dbReference type="Gene3D" id="3.40.190.10">
    <property type="entry name" value="Periplasmic binding protein-like II"/>
    <property type="match status" value="2"/>
</dbReference>
<organism evidence="6 7">
    <name type="scientific">Alginatibacterium sediminis</name>
    <dbReference type="NCBI Taxonomy" id="2164068"/>
    <lineage>
        <taxon>Bacteria</taxon>
        <taxon>Pseudomonadati</taxon>
        <taxon>Pseudomonadota</taxon>
        <taxon>Gammaproteobacteria</taxon>
        <taxon>Alteromonadales</taxon>
        <taxon>Alteromonadaceae</taxon>
        <taxon>Alginatibacterium</taxon>
    </lineage>
</organism>
<sequence>MPIDSKILHDFNLNLLIVFETVMRKSSYSKAAETLDVSVASVSKNMDRLRSAFDDPLFIRVGRGIEPTVYALELSDVVRPMLERLSGELMAKTDFDCRQSEQQFVICAPKMVESVLAPQLIVQSQREAPKVSFEWQESKLMNQELSQHLRQHKANVMFDIEASSDPSIRSELVCLSEYKLVCAQSHPRMKRPVSLEQFNAERHVAFNNKGFEPYARMLFRGFGIERNISYRTGSLFSLVQTLSHSELVGLLPEWSIRNYKTTSPLKVLDLDFNLPQVHLYMQWHAQGERNGSQMWLLEQLRNASRQAFNISEA</sequence>
<evidence type="ECO:0000256" key="3">
    <source>
        <dbReference type="ARBA" id="ARBA00023125"/>
    </source>
</evidence>
<keyword evidence="4" id="KW-0804">Transcription</keyword>
<dbReference type="PROSITE" id="PS50931">
    <property type="entry name" value="HTH_LYSR"/>
    <property type="match status" value="1"/>
</dbReference>
<feature type="domain" description="HTH lysR-type" evidence="5">
    <location>
        <begin position="11"/>
        <end position="68"/>
    </location>
</feature>
<dbReference type="SUPFAM" id="SSF53850">
    <property type="entry name" value="Periplasmic binding protein-like II"/>
    <property type="match status" value="1"/>
</dbReference>
<dbReference type="InterPro" id="IPR036390">
    <property type="entry name" value="WH_DNA-bd_sf"/>
</dbReference>
<gene>
    <name evidence="6" type="ORF">DBZ36_07640</name>
</gene>
<protein>
    <submittedName>
        <fullName evidence="6">LysR family transcriptional regulator</fullName>
    </submittedName>
</protein>
<dbReference type="PANTHER" id="PTHR30118">
    <property type="entry name" value="HTH-TYPE TRANSCRIPTIONAL REGULATOR LEUO-RELATED"/>
    <property type="match status" value="1"/>
</dbReference>
<dbReference type="GO" id="GO:0003700">
    <property type="term" value="F:DNA-binding transcription factor activity"/>
    <property type="evidence" value="ECO:0007669"/>
    <property type="project" value="InterPro"/>
</dbReference>
<keyword evidence="2" id="KW-0805">Transcription regulation</keyword>
<dbReference type="RefSeq" id="WP_120354309.1">
    <property type="nucleotide sequence ID" value="NZ_RAQO01000004.1"/>
</dbReference>
<evidence type="ECO:0000313" key="6">
    <source>
        <dbReference type="EMBL" id="RKF20305.1"/>
    </source>
</evidence>
<keyword evidence="7" id="KW-1185">Reference proteome</keyword>
<dbReference type="Pfam" id="PF03466">
    <property type="entry name" value="LysR_substrate"/>
    <property type="match status" value="1"/>
</dbReference>
<evidence type="ECO:0000259" key="5">
    <source>
        <dbReference type="PROSITE" id="PS50931"/>
    </source>
</evidence>
<dbReference type="InterPro" id="IPR000847">
    <property type="entry name" value="LysR_HTH_N"/>
</dbReference>
<dbReference type="Proteomes" id="UP000286482">
    <property type="component" value="Unassembled WGS sequence"/>
</dbReference>
<dbReference type="PANTHER" id="PTHR30118:SF6">
    <property type="entry name" value="HTH-TYPE TRANSCRIPTIONAL REGULATOR LEUO"/>
    <property type="match status" value="1"/>
</dbReference>
<reference evidence="6 7" key="1">
    <citation type="submission" date="2018-09" db="EMBL/GenBank/DDBJ databases">
        <authorList>
            <person name="Wang Z."/>
        </authorList>
    </citation>
    <scope>NUCLEOTIDE SEQUENCE [LARGE SCALE GENOMIC DNA]</scope>
    <source>
        <strain evidence="6 7">ALS 81</strain>
    </source>
</reference>
<comment type="similarity">
    <text evidence="1">Belongs to the LysR transcriptional regulatory family.</text>
</comment>
<evidence type="ECO:0000256" key="1">
    <source>
        <dbReference type="ARBA" id="ARBA00009437"/>
    </source>
</evidence>
<dbReference type="Pfam" id="PF00126">
    <property type="entry name" value="HTH_1"/>
    <property type="match status" value="1"/>
</dbReference>
<proteinExistence type="inferred from homology"/>
<accession>A0A420EHY6</accession>
<dbReference type="OrthoDB" id="6621790at2"/>
<dbReference type="InterPro" id="IPR037402">
    <property type="entry name" value="YidZ_PBP2"/>
</dbReference>
<dbReference type="GO" id="GO:0003677">
    <property type="term" value="F:DNA binding"/>
    <property type="evidence" value="ECO:0007669"/>
    <property type="project" value="UniProtKB-KW"/>
</dbReference>
<evidence type="ECO:0000256" key="4">
    <source>
        <dbReference type="ARBA" id="ARBA00023163"/>
    </source>
</evidence>
<dbReference type="AlphaFoldDB" id="A0A420EHY6"/>